<evidence type="ECO:0000313" key="2">
    <source>
        <dbReference type="Proteomes" id="UP001367676"/>
    </source>
</evidence>
<gene>
    <name evidence="1" type="ORF">V9T40_005914</name>
</gene>
<protein>
    <submittedName>
        <fullName evidence="1">Uncharacterized protein</fullName>
    </submittedName>
</protein>
<sequence length="85" mass="9698">MVGIRFWRSSIRVSEAVTASSLTDRKPGSVDCLMHTAVSCLAAEVVVLPVNVQIWNVENSTSWVYEFRVRRSLRARQCVEKSEIW</sequence>
<dbReference type="EMBL" id="JBBCAQ010000003">
    <property type="protein sequence ID" value="KAK7604728.1"/>
    <property type="molecule type" value="Genomic_DNA"/>
</dbReference>
<evidence type="ECO:0000313" key="1">
    <source>
        <dbReference type="EMBL" id="KAK7604728.1"/>
    </source>
</evidence>
<dbReference type="Proteomes" id="UP001367676">
    <property type="component" value="Unassembled WGS sequence"/>
</dbReference>
<dbReference type="AlphaFoldDB" id="A0AAN9Y938"/>
<accession>A0AAN9Y938</accession>
<reference evidence="1 2" key="1">
    <citation type="submission" date="2024-03" db="EMBL/GenBank/DDBJ databases">
        <title>Adaptation during the transition from Ophiocordyceps entomopathogen to insect associate is accompanied by gene loss and intensified selection.</title>
        <authorList>
            <person name="Ward C.M."/>
            <person name="Onetto C.A."/>
            <person name="Borneman A.R."/>
        </authorList>
    </citation>
    <scope>NUCLEOTIDE SEQUENCE [LARGE SCALE GENOMIC DNA]</scope>
    <source>
        <strain evidence="1">AWRI1</strain>
        <tissue evidence="1">Single Adult Female</tissue>
    </source>
</reference>
<organism evidence="1 2">
    <name type="scientific">Parthenolecanium corni</name>
    <dbReference type="NCBI Taxonomy" id="536013"/>
    <lineage>
        <taxon>Eukaryota</taxon>
        <taxon>Metazoa</taxon>
        <taxon>Ecdysozoa</taxon>
        <taxon>Arthropoda</taxon>
        <taxon>Hexapoda</taxon>
        <taxon>Insecta</taxon>
        <taxon>Pterygota</taxon>
        <taxon>Neoptera</taxon>
        <taxon>Paraneoptera</taxon>
        <taxon>Hemiptera</taxon>
        <taxon>Sternorrhyncha</taxon>
        <taxon>Coccoidea</taxon>
        <taxon>Coccidae</taxon>
        <taxon>Parthenolecanium</taxon>
    </lineage>
</organism>
<keyword evidence="2" id="KW-1185">Reference proteome</keyword>
<comment type="caution">
    <text evidence="1">The sequence shown here is derived from an EMBL/GenBank/DDBJ whole genome shotgun (WGS) entry which is preliminary data.</text>
</comment>
<proteinExistence type="predicted"/>
<name>A0AAN9Y938_9HEMI</name>